<dbReference type="AlphaFoldDB" id="A0A9D9D959"/>
<evidence type="ECO:0000313" key="9">
    <source>
        <dbReference type="Proteomes" id="UP000823631"/>
    </source>
</evidence>
<organism evidence="8 9">
    <name type="scientific">Candidatus Avisuccinivibrio stercorigallinarum</name>
    <dbReference type="NCBI Taxonomy" id="2840704"/>
    <lineage>
        <taxon>Bacteria</taxon>
        <taxon>Pseudomonadati</taxon>
        <taxon>Pseudomonadota</taxon>
        <taxon>Gammaproteobacteria</taxon>
        <taxon>Aeromonadales</taxon>
        <taxon>Succinivibrionaceae</taxon>
        <taxon>Succinivibrionaceae incertae sedis</taxon>
        <taxon>Candidatus Avisuccinivibrio</taxon>
    </lineage>
</organism>
<keyword evidence="3" id="KW-0813">Transport</keyword>
<evidence type="ECO:0000256" key="3">
    <source>
        <dbReference type="ARBA" id="ARBA00022448"/>
    </source>
</evidence>
<dbReference type="PANTHER" id="PTHR42865">
    <property type="entry name" value="PROTON/GLUTAMATE-ASPARTATE SYMPORTER"/>
    <property type="match status" value="1"/>
</dbReference>
<name>A0A9D9D959_9GAMM</name>
<dbReference type="PRINTS" id="PR00173">
    <property type="entry name" value="EDTRNSPORT"/>
</dbReference>
<evidence type="ECO:0000256" key="6">
    <source>
        <dbReference type="ARBA" id="ARBA00023136"/>
    </source>
</evidence>
<feature type="transmembrane region" description="Helical" evidence="7">
    <location>
        <begin position="307"/>
        <end position="332"/>
    </location>
</feature>
<comment type="caution">
    <text evidence="8">The sequence shown here is derived from an EMBL/GenBank/DDBJ whole genome shotgun (WGS) entry which is preliminary data.</text>
</comment>
<dbReference type="SUPFAM" id="SSF118215">
    <property type="entry name" value="Proton glutamate symport protein"/>
    <property type="match status" value="1"/>
</dbReference>
<comment type="subcellular location">
    <subcellularLocation>
        <location evidence="1">Membrane</location>
        <topology evidence="1">Multi-pass membrane protein</topology>
    </subcellularLocation>
</comment>
<protein>
    <submittedName>
        <fullName evidence="8">Dicarboxylate/amino acid:cation symporter</fullName>
    </submittedName>
</protein>
<dbReference type="Gene3D" id="1.10.3860.10">
    <property type="entry name" value="Sodium:dicarboxylate symporter"/>
    <property type="match status" value="1"/>
</dbReference>
<keyword evidence="5 7" id="KW-1133">Transmembrane helix</keyword>
<dbReference type="Pfam" id="PF00375">
    <property type="entry name" value="SDF"/>
    <property type="match status" value="1"/>
</dbReference>
<gene>
    <name evidence="8" type="ORF">IAB19_00060</name>
</gene>
<dbReference type="Proteomes" id="UP000823631">
    <property type="component" value="Unassembled WGS sequence"/>
</dbReference>
<dbReference type="GO" id="GO:0005886">
    <property type="term" value="C:plasma membrane"/>
    <property type="evidence" value="ECO:0007669"/>
    <property type="project" value="TreeGrafter"/>
</dbReference>
<feature type="transmembrane region" description="Helical" evidence="7">
    <location>
        <begin position="27"/>
        <end position="48"/>
    </location>
</feature>
<comment type="similarity">
    <text evidence="2">Belongs to the dicarboxylate/amino acid:cation symporter (DAACS) (TC 2.A.23) family.</text>
</comment>
<sequence length="430" mass="46026">MSEVKRVESAAQQALRQSAKKQRLKTIVFYGVCIILGFVFGFADSPFLHQLMDFIATVFTRLFSFIAVPIIALSLITTLAKLGKGSKSGLIFGHTIFYTLLTTIVAACVAALLYEFLAPANLPSEIVGTVDAESMQKTTYFDHILTVIPNNMLQPFVSGNVLSVLLIAAAVGLALAMLEPSDKKTAVENLLGGFQDILFKLIHWILAVLPIGIMGFIAKLIAELEGGMMLGGLATYFGVVIGSNLIQMFIILPLLLLIRGLNPLRIAKGMMPAIAVAIFSKSSAGTLPVTMASAEDNLGVNPKVSRFVLPVCTTINMNGCAAFILITSLYLMQNAGIEITAVTIITWIFIATIAAVGNAGVPMGCYFLTISLLSSMHVPVLLMGIILPVYTVIDMLETGVNVWSDATVANIVNHDLKDRLDDAPEAEAAV</sequence>
<evidence type="ECO:0000256" key="5">
    <source>
        <dbReference type="ARBA" id="ARBA00022989"/>
    </source>
</evidence>
<feature type="transmembrane region" description="Helical" evidence="7">
    <location>
        <begin position="366"/>
        <end position="390"/>
    </location>
</feature>
<keyword evidence="4 7" id="KW-0812">Transmembrane</keyword>
<reference evidence="8" key="1">
    <citation type="submission" date="2020-10" db="EMBL/GenBank/DDBJ databases">
        <authorList>
            <person name="Gilroy R."/>
        </authorList>
    </citation>
    <scope>NUCLEOTIDE SEQUENCE</scope>
    <source>
        <strain evidence="8">17213</strain>
    </source>
</reference>
<feature type="transmembrane region" description="Helical" evidence="7">
    <location>
        <begin position="233"/>
        <end position="258"/>
    </location>
</feature>
<dbReference type="EMBL" id="JADINH010000002">
    <property type="protein sequence ID" value="MBO8414763.1"/>
    <property type="molecule type" value="Genomic_DNA"/>
</dbReference>
<feature type="transmembrane region" description="Helical" evidence="7">
    <location>
        <begin position="91"/>
        <end position="114"/>
    </location>
</feature>
<proteinExistence type="inferred from homology"/>
<keyword evidence="6 7" id="KW-0472">Membrane</keyword>
<dbReference type="InterPro" id="IPR036458">
    <property type="entry name" value="Na:dicarbo_symporter_sf"/>
</dbReference>
<feature type="transmembrane region" description="Helical" evidence="7">
    <location>
        <begin position="339"/>
        <end position="360"/>
    </location>
</feature>
<evidence type="ECO:0000256" key="4">
    <source>
        <dbReference type="ARBA" id="ARBA00022692"/>
    </source>
</evidence>
<evidence type="ECO:0000256" key="2">
    <source>
        <dbReference type="ARBA" id="ARBA00006148"/>
    </source>
</evidence>
<evidence type="ECO:0000313" key="8">
    <source>
        <dbReference type="EMBL" id="MBO8414763.1"/>
    </source>
</evidence>
<feature type="transmembrane region" description="Helical" evidence="7">
    <location>
        <begin position="156"/>
        <end position="176"/>
    </location>
</feature>
<accession>A0A9D9D959</accession>
<dbReference type="PANTHER" id="PTHR42865:SF5">
    <property type="entry name" value="L-CYSTINE TRANSPORTER TCYP"/>
    <property type="match status" value="1"/>
</dbReference>
<dbReference type="GO" id="GO:0015293">
    <property type="term" value="F:symporter activity"/>
    <property type="evidence" value="ECO:0007669"/>
    <property type="project" value="InterPro"/>
</dbReference>
<evidence type="ECO:0000256" key="7">
    <source>
        <dbReference type="SAM" id="Phobius"/>
    </source>
</evidence>
<feature type="transmembrane region" description="Helical" evidence="7">
    <location>
        <begin position="197"/>
        <end position="221"/>
    </location>
</feature>
<feature type="transmembrane region" description="Helical" evidence="7">
    <location>
        <begin position="54"/>
        <end position="79"/>
    </location>
</feature>
<dbReference type="GO" id="GO:0015184">
    <property type="term" value="F:L-cystine transmembrane transporter activity"/>
    <property type="evidence" value="ECO:0007669"/>
    <property type="project" value="TreeGrafter"/>
</dbReference>
<reference evidence="8" key="2">
    <citation type="journal article" date="2021" name="PeerJ">
        <title>Extensive microbial diversity within the chicken gut microbiome revealed by metagenomics and culture.</title>
        <authorList>
            <person name="Gilroy R."/>
            <person name="Ravi A."/>
            <person name="Getino M."/>
            <person name="Pursley I."/>
            <person name="Horton D.L."/>
            <person name="Alikhan N.F."/>
            <person name="Baker D."/>
            <person name="Gharbi K."/>
            <person name="Hall N."/>
            <person name="Watson M."/>
            <person name="Adriaenssens E.M."/>
            <person name="Foster-Nyarko E."/>
            <person name="Jarju S."/>
            <person name="Secka A."/>
            <person name="Antonio M."/>
            <person name="Oren A."/>
            <person name="Chaudhuri R.R."/>
            <person name="La Ragione R."/>
            <person name="Hildebrand F."/>
            <person name="Pallen M.J."/>
        </authorList>
    </citation>
    <scope>NUCLEOTIDE SEQUENCE</scope>
    <source>
        <strain evidence="8">17213</strain>
    </source>
</reference>
<evidence type="ECO:0000256" key="1">
    <source>
        <dbReference type="ARBA" id="ARBA00004141"/>
    </source>
</evidence>
<dbReference type="InterPro" id="IPR001991">
    <property type="entry name" value="Na-dicarboxylate_symporter"/>
</dbReference>